<evidence type="ECO:0000256" key="2">
    <source>
        <dbReference type="ARBA" id="ARBA00008387"/>
    </source>
</evidence>
<comment type="caution">
    <text evidence="9">The sequence shown here is derived from an EMBL/GenBank/DDBJ whole genome shotgun (WGS) entry which is preliminary data.</text>
</comment>
<evidence type="ECO:0000313" key="10">
    <source>
        <dbReference type="Proteomes" id="UP000808146"/>
    </source>
</evidence>
<evidence type="ECO:0000313" key="9">
    <source>
        <dbReference type="EMBL" id="MBK8889099.1"/>
    </source>
</evidence>
<keyword evidence="4" id="KW-0479">Metal-binding</keyword>
<organism evidence="9 10">
    <name type="scientific">Candidatus Dechloromonas phosphorivorans</name>
    <dbReference type="NCBI Taxonomy" id="2899244"/>
    <lineage>
        <taxon>Bacteria</taxon>
        <taxon>Pseudomonadati</taxon>
        <taxon>Pseudomonadota</taxon>
        <taxon>Betaproteobacteria</taxon>
        <taxon>Rhodocyclales</taxon>
        <taxon>Azonexaceae</taxon>
        <taxon>Dechloromonas</taxon>
    </lineage>
</organism>
<evidence type="ECO:0000256" key="7">
    <source>
        <dbReference type="SAM" id="SignalP"/>
    </source>
</evidence>
<dbReference type="InterPro" id="IPR008707">
    <property type="entry name" value="B-propeller_PilY1"/>
</dbReference>
<evidence type="ECO:0000256" key="5">
    <source>
        <dbReference type="ARBA" id="ARBA00022837"/>
    </source>
</evidence>
<keyword evidence="7" id="KW-0732">Signal</keyword>
<dbReference type="Gene3D" id="2.130.10.10">
    <property type="entry name" value="YVTN repeat-like/Quinoprotein amine dehydrogenase"/>
    <property type="match status" value="1"/>
</dbReference>
<evidence type="ECO:0000259" key="8">
    <source>
        <dbReference type="PROSITE" id="PS50234"/>
    </source>
</evidence>
<dbReference type="EMBL" id="JADKBR010000001">
    <property type="protein sequence ID" value="MBK8889099.1"/>
    <property type="molecule type" value="Genomic_DNA"/>
</dbReference>
<dbReference type="Proteomes" id="UP000808146">
    <property type="component" value="Unassembled WGS sequence"/>
</dbReference>
<evidence type="ECO:0000256" key="3">
    <source>
        <dbReference type="ARBA" id="ARBA00022558"/>
    </source>
</evidence>
<dbReference type="GO" id="GO:0009289">
    <property type="term" value="C:pilus"/>
    <property type="evidence" value="ECO:0007669"/>
    <property type="project" value="UniProtKB-SubCell"/>
</dbReference>
<dbReference type="InterPro" id="IPR015943">
    <property type="entry name" value="WD40/YVTN_repeat-like_dom_sf"/>
</dbReference>
<sequence>MNARKIPLWRRFTLCFTALSLVAPWPLIPSAMAAPTPLTLSQIPLFITTGTKANVLLILDNSNSMDENASGAAVGSANANSKSEIARGVAKNIVASYAGKINMGLMAYQQGANSLRNLHNSPYDASFDPTHYDASWTGTRASPTHKKFRTPNLSDAGKYVYFNVALPFYSTSNQGTAFCKSTTANASPNIAHPDGFWDVGDSVTGPWDSYSCYNTKTGNSNTTGWSSLVGNYTFTPTDSDYAQSIVDFGQYMTWDWVSLTWFNNTSPGRGYLHTPIALLDSTQAGKLNTKLATSQFTNNQPTNAAYPLQNAGLTPIEGTLLTAKDYFGGSWNTAAEGYTAGCYPLPTSCGKDFVVLVTDGLPSTDKNGALITSTTTALNDAATAAATLKAAGVETYVVGFALPYGTNPAQLDTVAAAGGTGTAYSASNQTTLNAALTAIFADIMQKTGSAAAVATNSTSLNSSSAIYQAKFDSTEWSGQLLAYVVGTTGVIPSTPTWDAAQNLPTYSARKIISYKPSSGAGIAFAWPVNPASPTATEMDTAQSTAIGGSAVLDYLRGSASNEGTGGTNYRPRPTSKLGDIINSSPVFVEKPKGGYAESIETVSYSTFVSSYAARTPVLYVGGNDGMLHGFRATDGVELLAYVPSSAYPQLQSLSSQNYAHRYFVDGSPTAADVFYGSQWHTVLVGGLNGGGQGIYALDVTYPAAATGVTNVSGSSTFSEANAASLVLWEFTDRDMNSTSTTNTNFDADLGYTYSQPAIGKMANGKWAAVFGNGYNNTNADGAASTTGNAVLYVVDVQTGQLIKKFDTGKGMTSSPNTNTPNGLASPAIVDVDGDEIIDYIYAGDLQGNMWKFDVTNTNPSQWDSAYKSTSNPTPLFTALMGSTPQPITERPEVGEHPEGGVLVYFGTGKYIETGDNSGTGQTTQTFYGIWDNGAAVGNSRSPLLQQQILAEVTSNSELWRLTSNNVPTWTGGSAHKGWYIDLYNTQGGNTNNYGERQVSNPILTNKRLVFTTLIPAANPCAYGGDSWLMELNPETGGRFTFSPFDVNGTGGFTTADFLTGGTVTTPAPVTGRKLSGGIAGAPAIMYDPSNKTEIKYFSQSSGVLKAVKENPGGASGRVSWREIIGN</sequence>
<evidence type="ECO:0000256" key="6">
    <source>
        <dbReference type="ARBA" id="ARBA00023263"/>
    </source>
</evidence>
<comment type="similarity">
    <text evidence="2">Belongs to the PilY1 family.</text>
</comment>
<dbReference type="AlphaFoldDB" id="A0A9D7QHH4"/>
<keyword evidence="3" id="KW-1029">Fimbrium biogenesis</keyword>
<dbReference type="InterPro" id="IPR011047">
    <property type="entry name" value="Quinoprotein_ADH-like_sf"/>
</dbReference>
<feature type="signal peptide" evidence="7">
    <location>
        <begin position="1"/>
        <end position="33"/>
    </location>
</feature>
<dbReference type="InterPro" id="IPR002035">
    <property type="entry name" value="VWF_A"/>
</dbReference>
<dbReference type="SUPFAM" id="SSF50998">
    <property type="entry name" value="Quinoprotein alcohol dehydrogenase-like"/>
    <property type="match status" value="1"/>
</dbReference>
<proteinExistence type="inferred from homology"/>
<reference evidence="9" key="1">
    <citation type="submission" date="2020-10" db="EMBL/GenBank/DDBJ databases">
        <title>Connecting structure to function with the recovery of over 1000 high-quality activated sludge metagenome-assembled genomes encoding full-length rRNA genes using long-read sequencing.</title>
        <authorList>
            <person name="Singleton C.M."/>
            <person name="Petriglieri F."/>
            <person name="Kristensen J.M."/>
            <person name="Kirkegaard R.H."/>
            <person name="Michaelsen T.Y."/>
            <person name="Andersen M.H."/>
            <person name="Karst S.M."/>
            <person name="Dueholm M.S."/>
            <person name="Nielsen P.H."/>
            <person name="Albertsen M."/>
        </authorList>
    </citation>
    <scope>NUCLEOTIDE SEQUENCE</scope>
    <source>
        <strain evidence="9">OdNE_18-Q3-R46-58_BAT3C.305</strain>
    </source>
</reference>
<dbReference type="Pfam" id="PF05567">
    <property type="entry name" value="T4P_PilY1"/>
    <property type="match status" value="1"/>
</dbReference>
<feature type="chain" id="PRO_5038855578" description="VWFA domain-containing protein" evidence="7">
    <location>
        <begin position="34"/>
        <end position="1126"/>
    </location>
</feature>
<keyword evidence="5" id="KW-0106">Calcium</keyword>
<dbReference type="GO" id="GO:0046872">
    <property type="term" value="F:metal ion binding"/>
    <property type="evidence" value="ECO:0007669"/>
    <property type="project" value="UniProtKB-KW"/>
</dbReference>
<evidence type="ECO:0000256" key="1">
    <source>
        <dbReference type="ARBA" id="ARBA00004561"/>
    </source>
</evidence>
<protein>
    <recommendedName>
        <fullName evidence="8">VWFA domain-containing protein</fullName>
    </recommendedName>
</protein>
<dbReference type="Gene3D" id="3.40.50.410">
    <property type="entry name" value="von Willebrand factor, type A domain"/>
    <property type="match status" value="1"/>
</dbReference>
<gene>
    <name evidence="9" type="ORF">IPN75_01305</name>
</gene>
<name>A0A9D7QHH4_9RHOO</name>
<feature type="domain" description="VWFA" evidence="8">
    <location>
        <begin position="257"/>
        <end position="439"/>
    </location>
</feature>
<comment type="subcellular location">
    <subcellularLocation>
        <location evidence="1">Fimbrium</location>
    </subcellularLocation>
</comment>
<keyword evidence="6" id="KW-0281">Fimbrium</keyword>
<dbReference type="InterPro" id="IPR036465">
    <property type="entry name" value="vWFA_dom_sf"/>
</dbReference>
<dbReference type="PROSITE" id="PS50234">
    <property type="entry name" value="VWFA"/>
    <property type="match status" value="1"/>
</dbReference>
<evidence type="ECO:0000256" key="4">
    <source>
        <dbReference type="ARBA" id="ARBA00022723"/>
    </source>
</evidence>
<accession>A0A9D7QHH4</accession>
<dbReference type="SUPFAM" id="SSF53300">
    <property type="entry name" value="vWA-like"/>
    <property type="match status" value="1"/>
</dbReference>